<dbReference type="Proteomes" id="UP000294881">
    <property type="component" value="Unassembled WGS sequence"/>
</dbReference>
<keyword evidence="13 19" id="KW-1133">Transmembrane helix</keyword>
<dbReference type="EC" id="2.7.7.41" evidence="6 18"/>
<dbReference type="PROSITE" id="PS01315">
    <property type="entry name" value="CDS"/>
    <property type="match status" value="1"/>
</dbReference>
<feature type="transmembrane region" description="Helical" evidence="19">
    <location>
        <begin position="143"/>
        <end position="164"/>
    </location>
</feature>
<evidence type="ECO:0000256" key="8">
    <source>
        <dbReference type="ARBA" id="ARBA00022475"/>
    </source>
</evidence>
<feature type="transmembrane region" description="Helical" evidence="19">
    <location>
        <begin position="184"/>
        <end position="206"/>
    </location>
</feature>
<keyword evidence="9" id="KW-0444">Lipid biosynthesis</keyword>
<evidence type="ECO:0000256" key="13">
    <source>
        <dbReference type="ARBA" id="ARBA00022989"/>
    </source>
</evidence>
<dbReference type="EMBL" id="SLWL01000002">
    <property type="protein sequence ID" value="TCO15251.1"/>
    <property type="molecule type" value="Genomic_DNA"/>
</dbReference>
<feature type="transmembrane region" description="Helical" evidence="19">
    <location>
        <begin position="24"/>
        <end position="49"/>
    </location>
</feature>
<evidence type="ECO:0000256" key="5">
    <source>
        <dbReference type="ARBA" id="ARBA00010185"/>
    </source>
</evidence>
<feature type="transmembrane region" description="Helical" evidence="19">
    <location>
        <begin position="94"/>
        <end position="111"/>
    </location>
</feature>
<reference evidence="20 21" key="1">
    <citation type="submission" date="2019-03" db="EMBL/GenBank/DDBJ databases">
        <title>Genomic Encyclopedia of Type Strains, Phase IV (KMG-IV): sequencing the most valuable type-strain genomes for metagenomic binning, comparative biology and taxonomic classification.</title>
        <authorList>
            <person name="Goeker M."/>
        </authorList>
    </citation>
    <scope>NUCLEOTIDE SEQUENCE [LARGE SCALE GENOMIC DNA]</scope>
    <source>
        <strain evidence="20 21">DSM 22958</strain>
    </source>
</reference>
<evidence type="ECO:0000313" key="21">
    <source>
        <dbReference type="Proteomes" id="UP000294881"/>
    </source>
</evidence>
<accession>A0A4R2GW51</accession>
<keyword evidence="17" id="KW-1208">Phospholipid metabolism</keyword>
<feature type="transmembrane region" description="Helical" evidence="19">
    <location>
        <begin position="70"/>
        <end position="88"/>
    </location>
</feature>
<evidence type="ECO:0000256" key="15">
    <source>
        <dbReference type="ARBA" id="ARBA00023136"/>
    </source>
</evidence>
<evidence type="ECO:0000256" key="1">
    <source>
        <dbReference type="ARBA" id="ARBA00001698"/>
    </source>
</evidence>
<dbReference type="PANTHER" id="PTHR46382">
    <property type="entry name" value="PHOSPHATIDATE CYTIDYLYLTRANSFERASE"/>
    <property type="match status" value="1"/>
</dbReference>
<comment type="subcellular location">
    <subcellularLocation>
        <location evidence="2">Cell membrane</location>
        <topology evidence="2">Multi-pass membrane protein</topology>
    </subcellularLocation>
</comment>
<evidence type="ECO:0000256" key="14">
    <source>
        <dbReference type="ARBA" id="ARBA00023098"/>
    </source>
</evidence>
<keyword evidence="12 18" id="KW-0548">Nucleotidyltransferase</keyword>
<evidence type="ECO:0000256" key="16">
    <source>
        <dbReference type="ARBA" id="ARBA00023209"/>
    </source>
</evidence>
<organism evidence="20 21">
    <name type="scientific">Camelimonas lactis</name>
    <dbReference type="NCBI Taxonomy" id="659006"/>
    <lineage>
        <taxon>Bacteria</taxon>
        <taxon>Pseudomonadati</taxon>
        <taxon>Pseudomonadota</taxon>
        <taxon>Alphaproteobacteria</taxon>
        <taxon>Hyphomicrobiales</taxon>
        <taxon>Chelatococcaceae</taxon>
        <taxon>Camelimonas</taxon>
    </lineage>
</organism>
<evidence type="ECO:0000256" key="4">
    <source>
        <dbReference type="ARBA" id="ARBA00005189"/>
    </source>
</evidence>
<keyword evidence="10 18" id="KW-0808">Transferase</keyword>
<sequence length="277" mass="27756">MSGGFLSGGSRGGRPELARRTASAIVLGAVALASAWTGGWPLAIVWALAGAVAAREWCALAQSIPAQGRYAAGWGAAALVGLTGVVAFADRPGVAVLAGGIASIGLGFLVTRSAAGAAQTLLGFAVGAVLAVTPVAARHLPEIGFGVLLWMFAVVWTTDVAAYFTGKTFGGPKLWPRVSPGKTWSGFAGGTVSGALAGVLLLTLGFDWSLSWRLVVVSVLASVLGQGGDLAESALKRRAGVKDSGALIPGHGGVLDRLDGFWAVTALVAVGMLLGVL</sequence>
<evidence type="ECO:0000256" key="3">
    <source>
        <dbReference type="ARBA" id="ARBA00005119"/>
    </source>
</evidence>
<keyword evidence="15 19" id="KW-0472">Membrane</keyword>
<comment type="pathway">
    <text evidence="4">Lipid metabolism.</text>
</comment>
<gene>
    <name evidence="20" type="ORF">EV666_102229</name>
</gene>
<comment type="similarity">
    <text evidence="5 18">Belongs to the CDS family.</text>
</comment>
<feature type="transmembrane region" description="Helical" evidence="19">
    <location>
        <begin position="118"/>
        <end position="137"/>
    </location>
</feature>
<dbReference type="OrthoDB" id="9799199at2"/>
<dbReference type="RefSeq" id="WP_132003485.1">
    <property type="nucleotide sequence ID" value="NZ_JBHUNN010000002.1"/>
</dbReference>
<evidence type="ECO:0000313" key="20">
    <source>
        <dbReference type="EMBL" id="TCO15251.1"/>
    </source>
</evidence>
<evidence type="ECO:0000256" key="11">
    <source>
        <dbReference type="ARBA" id="ARBA00022692"/>
    </source>
</evidence>
<comment type="caution">
    <text evidence="20">The sequence shown here is derived from an EMBL/GenBank/DDBJ whole genome shotgun (WGS) entry which is preliminary data.</text>
</comment>
<evidence type="ECO:0000256" key="12">
    <source>
        <dbReference type="ARBA" id="ARBA00022695"/>
    </source>
</evidence>
<dbReference type="UniPathway" id="UPA00557">
    <property type="reaction ID" value="UER00614"/>
</dbReference>
<dbReference type="AlphaFoldDB" id="A0A4R2GW51"/>
<comment type="pathway">
    <text evidence="3 18">Phospholipid metabolism; CDP-diacylglycerol biosynthesis; CDP-diacylglycerol from sn-glycerol 3-phosphate: step 3/3.</text>
</comment>
<keyword evidence="11 18" id="KW-0812">Transmembrane</keyword>
<dbReference type="GO" id="GO:0004605">
    <property type="term" value="F:phosphatidate cytidylyltransferase activity"/>
    <property type="evidence" value="ECO:0007669"/>
    <property type="project" value="UniProtKB-EC"/>
</dbReference>
<evidence type="ECO:0000256" key="2">
    <source>
        <dbReference type="ARBA" id="ARBA00004651"/>
    </source>
</evidence>
<evidence type="ECO:0000256" key="18">
    <source>
        <dbReference type="RuleBase" id="RU003938"/>
    </source>
</evidence>
<keyword evidence="14" id="KW-0443">Lipid metabolism</keyword>
<dbReference type="InterPro" id="IPR000374">
    <property type="entry name" value="PC_trans"/>
</dbReference>
<keyword evidence="8" id="KW-1003">Cell membrane</keyword>
<keyword evidence="21" id="KW-1185">Reference proteome</keyword>
<dbReference type="GO" id="GO:0005886">
    <property type="term" value="C:plasma membrane"/>
    <property type="evidence" value="ECO:0007669"/>
    <property type="project" value="UniProtKB-SubCell"/>
</dbReference>
<comment type="catalytic activity">
    <reaction evidence="1 18">
        <text>a 1,2-diacyl-sn-glycero-3-phosphate + CTP + H(+) = a CDP-1,2-diacyl-sn-glycerol + diphosphate</text>
        <dbReference type="Rhea" id="RHEA:16229"/>
        <dbReference type="ChEBI" id="CHEBI:15378"/>
        <dbReference type="ChEBI" id="CHEBI:33019"/>
        <dbReference type="ChEBI" id="CHEBI:37563"/>
        <dbReference type="ChEBI" id="CHEBI:58332"/>
        <dbReference type="ChEBI" id="CHEBI:58608"/>
        <dbReference type="EC" id="2.7.7.41"/>
    </reaction>
</comment>
<evidence type="ECO:0000256" key="6">
    <source>
        <dbReference type="ARBA" id="ARBA00012487"/>
    </source>
</evidence>
<evidence type="ECO:0000256" key="9">
    <source>
        <dbReference type="ARBA" id="ARBA00022516"/>
    </source>
</evidence>
<proteinExistence type="inferred from homology"/>
<evidence type="ECO:0000256" key="10">
    <source>
        <dbReference type="ARBA" id="ARBA00022679"/>
    </source>
</evidence>
<evidence type="ECO:0000256" key="17">
    <source>
        <dbReference type="ARBA" id="ARBA00023264"/>
    </source>
</evidence>
<dbReference type="GO" id="GO:0016024">
    <property type="term" value="P:CDP-diacylglycerol biosynthetic process"/>
    <property type="evidence" value="ECO:0007669"/>
    <property type="project" value="UniProtKB-UniPathway"/>
</dbReference>
<dbReference type="Pfam" id="PF01148">
    <property type="entry name" value="CTP_transf_1"/>
    <property type="match status" value="1"/>
</dbReference>
<evidence type="ECO:0000256" key="19">
    <source>
        <dbReference type="SAM" id="Phobius"/>
    </source>
</evidence>
<dbReference type="PANTHER" id="PTHR46382:SF1">
    <property type="entry name" value="PHOSPHATIDATE CYTIDYLYLTRANSFERASE"/>
    <property type="match status" value="1"/>
</dbReference>
<keyword evidence="16" id="KW-0594">Phospholipid biosynthesis</keyword>
<name>A0A4R2GW51_9HYPH</name>
<protein>
    <recommendedName>
        <fullName evidence="7 18">Phosphatidate cytidylyltransferase</fullName>
        <ecNumber evidence="6 18">2.7.7.41</ecNumber>
    </recommendedName>
</protein>
<evidence type="ECO:0000256" key="7">
    <source>
        <dbReference type="ARBA" id="ARBA00019373"/>
    </source>
</evidence>
<feature type="transmembrane region" description="Helical" evidence="19">
    <location>
        <begin position="260"/>
        <end position="276"/>
    </location>
</feature>